<dbReference type="Pfam" id="PF00005">
    <property type="entry name" value="ABC_tran"/>
    <property type="match status" value="1"/>
</dbReference>
<name>A0A1Y2HEK7_9FUNG</name>
<dbReference type="Proteomes" id="UP000193411">
    <property type="component" value="Unassembled WGS sequence"/>
</dbReference>
<keyword evidence="2" id="KW-0067">ATP-binding</keyword>
<dbReference type="Gene3D" id="3.40.50.300">
    <property type="entry name" value="P-loop containing nucleotide triphosphate hydrolases"/>
    <property type="match status" value="1"/>
</dbReference>
<feature type="region of interest" description="Disordered" evidence="3">
    <location>
        <begin position="208"/>
        <end position="229"/>
    </location>
</feature>
<feature type="domain" description="ABC transporter" evidence="4">
    <location>
        <begin position="3"/>
        <end position="230"/>
    </location>
</feature>
<keyword evidence="5" id="KW-0378">Hydrolase</keyword>
<evidence type="ECO:0000256" key="2">
    <source>
        <dbReference type="ARBA" id="ARBA00022840"/>
    </source>
</evidence>
<dbReference type="InterPro" id="IPR003593">
    <property type="entry name" value="AAA+_ATPase"/>
</dbReference>
<dbReference type="GO" id="GO:0005524">
    <property type="term" value="F:ATP binding"/>
    <property type="evidence" value="ECO:0007669"/>
    <property type="project" value="UniProtKB-KW"/>
</dbReference>
<dbReference type="PANTHER" id="PTHR43119:SF1">
    <property type="entry name" value="ABC TRANSPORTER DOMAIN-CONTAINING PROTEIN"/>
    <property type="match status" value="1"/>
</dbReference>
<gene>
    <name evidence="5" type="ORF">BCR44DRAFT_45664</name>
</gene>
<organism evidence="5 6">
    <name type="scientific">Catenaria anguillulae PL171</name>
    <dbReference type="NCBI Taxonomy" id="765915"/>
    <lineage>
        <taxon>Eukaryota</taxon>
        <taxon>Fungi</taxon>
        <taxon>Fungi incertae sedis</taxon>
        <taxon>Blastocladiomycota</taxon>
        <taxon>Blastocladiomycetes</taxon>
        <taxon>Blastocladiales</taxon>
        <taxon>Catenariaceae</taxon>
        <taxon>Catenaria</taxon>
    </lineage>
</organism>
<dbReference type="PROSITE" id="PS00211">
    <property type="entry name" value="ABC_TRANSPORTER_1"/>
    <property type="match status" value="1"/>
</dbReference>
<dbReference type="PROSITE" id="PS50893">
    <property type="entry name" value="ABC_TRANSPORTER_2"/>
    <property type="match status" value="1"/>
</dbReference>
<proteinExistence type="predicted"/>
<dbReference type="InterPro" id="IPR027417">
    <property type="entry name" value="P-loop_NTPase"/>
</dbReference>
<evidence type="ECO:0000256" key="3">
    <source>
        <dbReference type="SAM" id="MobiDB-lite"/>
    </source>
</evidence>
<dbReference type="InterPro" id="IPR003439">
    <property type="entry name" value="ABC_transporter-like_ATP-bd"/>
</dbReference>
<dbReference type="SUPFAM" id="SSF52540">
    <property type="entry name" value="P-loop containing nucleoside triphosphate hydrolases"/>
    <property type="match status" value="1"/>
</dbReference>
<keyword evidence="1" id="KW-0547">Nucleotide-binding</keyword>
<dbReference type="GO" id="GO:0016887">
    <property type="term" value="F:ATP hydrolysis activity"/>
    <property type="evidence" value="ECO:0007669"/>
    <property type="project" value="InterPro"/>
</dbReference>
<dbReference type="EMBL" id="MCFL01000040">
    <property type="protein sequence ID" value="ORZ32996.1"/>
    <property type="molecule type" value="Genomic_DNA"/>
</dbReference>
<dbReference type="InterPro" id="IPR017871">
    <property type="entry name" value="ABC_transporter-like_CS"/>
</dbReference>
<dbReference type="STRING" id="765915.A0A1Y2HEK7"/>
<dbReference type="SMART" id="SM00382">
    <property type="entry name" value="AAA"/>
    <property type="match status" value="1"/>
</dbReference>
<keyword evidence="6" id="KW-1185">Reference proteome</keyword>
<evidence type="ECO:0000256" key="1">
    <source>
        <dbReference type="ARBA" id="ARBA00022741"/>
    </source>
</evidence>
<comment type="caution">
    <text evidence="5">The sequence shown here is derived from an EMBL/GenBank/DDBJ whole genome shotgun (WGS) entry which is preliminary data.</text>
</comment>
<dbReference type="OrthoDB" id="6593433at2759"/>
<evidence type="ECO:0000313" key="5">
    <source>
        <dbReference type="EMBL" id="ORZ32996.1"/>
    </source>
</evidence>
<dbReference type="PANTHER" id="PTHR43119">
    <property type="entry name" value="ABC TRANSPORT PROTEIN ATP-BINDING COMPONENT-RELATED"/>
    <property type="match status" value="1"/>
</dbReference>
<reference evidence="5 6" key="1">
    <citation type="submission" date="2016-07" db="EMBL/GenBank/DDBJ databases">
        <title>Pervasive Adenine N6-methylation of Active Genes in Fungi.</title>
        <authorList>
            <consortium name="DOE Joint Genome Institute"/>
            <person name="Mondo S.J."/>
            <person name="Dannebaum R.O."/>
            <person name="Kuo R.C."/>
            <person name="Labutti K."/>
            <person name="Haridas S."/>
            <person name="Kuo A."/>
            <person name="Salamov A."/>
            <person name="Ahrendt S.R."/>
            <person name="Lipzen A."/>
            <person name="Sullivan W."/>
            <person name="Andreopoulos W.B."/>
            <person name="Clum A."/>
            <person name="Lindquist E."/>
            <person name="Daum C."/>
            <person name="Ramamoorthy G.K."/>
            <person name="Gryganskyi A."/>
            <person name="Culley D."/>
            <person name="Magnuson J.K."/>
            <person name="James T.Y."/>
            <person name="O'Malley M.A."/>
            <person name="Stajich J.E."/>
            <person name="Spatafora J.W."/>
            <person name="Visel A."/>
            <person name="Grigoriev I.V."/>
        </authorList>
    </citation>
    <scope>NUCLEOTIDE SEQUENCE [LARGE SCALE GENOMIC DNA]</scope>
    <source>
        <strain evidence="5 6">PL171</strain>
    </source>
</reference>
<dbReference type="AlphaFoldDB" id="A0A1Y2HEK7"/>
<sequence length="276" mass="29529">MRFQLDNASKSPLFANVCLDLDAVLSPVILAIMGPSGTGKSTLLKCIAGLDSFDYGTVKLDGKTPAEYGIPQWRSRVLYVPQRPPLQRISPLEYWDEITSFAAQKSRASKLRDPVEIAEQWNVPSSLWEKSFTELSGGEAQRIMLAIGVGTNPDLLLLDEPTSALDPTSTLLVEDMLKRQGSCLWVTHSEVQMQRVATHVLRLDKSALQSGSGSDSDGHGQDTGTTSWSGIGGGSSTVCYPVYRGADGLSSGGVPVGAGVTVSSAAQSFSSNGWRY</sequence>
<dbReference type="CDD" id="cd00267">
    <property type="entry name" value="ABC_ATPase"/>
    <property type="match status" value="1"/>
</dbReference>
<accession>A0A1Y2HEK7</accession>
<evidence type="ECO:0000259" key="4">
    <source>
        <dbReference type="PROSITE" id="PS50893"/>
    </source>
</evidence>
<evidence type="ECO:0000313" key="6">
    <source>
        <dbReference type="Proteomes" id="UP000193411"/>
    </source>
</evidence>
<protein>
    <submittedName>
        <fullName evidence="5">p-loop containing nucleoside triphosphate hydrolase protein</fullName>
    </submittedName>
</protein>